<dbReference type="RefSeq" id="WP_345920404.1">
    <property type="nucleotide sequence ID" value="NZ_JBDIVE010000008.1"/>
</dbReference>
<name>A0ABU9Z0Z9_9RHOO</name>
<gene>
    <name evidence="2" type="ORF">ABDB84_14170</name>
</gene>
<protein>
    <submittedName>
        <fullName evidence="2">Uncharacterized protein</fullName>
    </submittedName>
</protein>
<evidence type="ECO:0000313" key="2">
    <source>
        <dbReference type="EMBL" id="MEN3069630.1"/>
    </source>
</evidence>
<keyword evidence="3" id="KW-1185">Reference proteome</keyword>
<evidence type="ECO:0000256" key="1">
    <source>
        <dbReference type="SAM" id="MobiDB-lite"/>
    </source>
</evidence>
<comment type="caution">
    <text evidence="2">The sequence shown here is derived from an EMBL/GenBank/DDBJ whole genome shotgun (WGS) entry which is preliminary data.</text>
</comment>
<accession>A0ABU9Z0Z9</accession>
<dbReference type="Proteomes" id="UP001410394">
    <property type="component" value="Unassembled WGS sequence"/>
</dbReference>
<sequence length="251" mass="28778">MKVLLEEFNLVRYAIEFDTDSLASRRIERSELPPDAFSWSNENSPIDGCFADIGNERVYLYGVPSDSPNVYGRPYRELFQASSGDKIEIKPGLRCEFEPRIDLPSGNGERWIEFRLLDHDSGQLRYKAIYDAAPILYGYWNDFTFPIEYKDWDFYAQLKDFVDQDQLAAERVAQGLPPSPYGNADEVPEEEPAPVPELPFELPPRAESEALCPRSGMWGVVGDLNARQRIEEGSPIPLHQGLKVDWVWLER</sequence>
<feature type="region of interest" description="Disordered" evidence="1">
    <location>
        <begin position="175"/>
        <end position="197"/>
    </location>
</feature>
<dbReference type="EMBL" id="JBDIVE010000008">
    <property type="protein sequence ID" value="MEN3069630.1"/>
    <property type="molecule type" value="Genomic_DNA"/>
</dbReference>
<evidence type="ECO:0000313" key="3">
    <source>
        <dbReference type="Proteomes" id="UP001410394"/>
    </source>
</evidence>
<organism evidence="2 3">
    <name type="scientific">Uliginosibacterium sediminicola</name>
    <dbReference type="NCBI Taxonomy" id="2024550"/>
    <lineage>
        <taxon>Bacteria</taxon>
        <taxon>Pseudomonadati</taxon>
        <taxon>Pseudomonadota</taxon>
        <taxon>Betaproteobacteria</taxon>
        <taxon>Rhodocyclales</taxon>
        <taxon>Zoogloeaceae</taxon>
        <taxon>Uliginosibacterium</taxon>
    </lineage>
</organism>
<proteinExistence type="predicted"/>
<reference evidence="2 3" key="1">
    <citation type="journal article" date="2018" name="Int. J. Syst. Evol. Microbiol.">
        <title>Uliginosibacterium sediminicola sp. nov., isolated from freshwater sediment.</title>
        <authorList>
            <person name="Hwang W.M."/>
            <person name="Kim S.M."/>
            <person name="Kang K."/>
            <person name="Ahn T.Y."/>
        </authorList>
    </citation>
    <scope>NUCLEOTIDE SEQUENCE [LARGE SCALE GENOMIC DNA]</scope>
    <source>
        <strain evidence="2 3">M1-21</strain>
    </source>
</reference>